<evidence type="ECO:0000256" key="5">
    <source>
        <dbReference type="ARBA" id="ARBA00023136"/>
    </source>
</evidence>
<proteinExistence type="inferred from homology"/>
<dbReference type="InterPro" id="IPR007267">
    <property type="entry name" value="GtrA_DPMS_TM"/>
</dbReference>
<evidence type="ECO:0000313" key="9">
    <source>
        <dbReference type="Proteomes" id="UP000189735"/>
    </source>
</evidence>
<dbReference type="PANTHER" id="PTHR38459">
    <property type="entry name" value="PROPHAGE BACTOPRENOL-LINKED GLUCOSE TRANSLOCASE HOMOLOG"/>
    <property type="match status" value="1"/>
</dbReference>
<evidence type="ECO:0000259" key="7">
    <source>
        <dbReference type="Pfam" id="PF04138"/>
    </source>
</evidence>
<dbReference type="Pfam" id="PF04138">
    <property type="entry name" value="GtrA_DPMS_TM"/>
    <property type="match status" value="1"/>
</dbReference>
<sequence>MGFGRLLGTLWRSKVVRFGALGVANNLLAYALFAIMTIAGVPAIAAASITYTLGMIVSYVGNRSFTFAHAGSARRSLVRFLVVNAVGYGINVAILAVFVEHLGFDPLIVQFVAIVLVASFIFVSMRFWVFADDEPRTKKPLRWGT</sequence>
<comment type="subcellular location">
    <subcellularLocation>
        <location evidence="1">Membrane</location>
        <topology evidence="1">Multi-pass membrane protein</topology>
    </subcellularLocation>
</comment>
<evidence type="ECO:0000256" key="1">
    <source>
        <dbReference type="ARBA" id="ARBA00004141"/>
    </source>
</evidence>
<evidence type="ECO:0000256" key="4">
    <source>
        <dbReference type="ARBA" id="ARBA00022989"/>
    </source>
</evidence>
<organism evidence="8 9">
    <name type="scientific">Agreia bicolorata</name>
    <dbReference type="NCBI Taxonomy" id="110935"/>
    <lineage>
        <taxon>Bacteria</taxon>
        <taxon>Bacillati</taxon>
        <taxon>Actinomycetota</taxon>
        <taxon>Actinomycetes</taxon>
        <taxon>Micrococcales</taxon>
        <taxon>Microbacteriaceae</taxon>
        <taxon>Agreia</taxon>
    </lineage>
</organism>
<gene>
    <name evidence="8" type="ORF">SAMN06295879_3443</name>
</gene>
<dbReference type="AlphaFoldDB" id="A0A1T4YJW8"/>
<dbReference type="EMBL" id="FUYG01000011">
    <property type="protein sequence ID" value="SKB02124.1"/>
    <property type="molecule type" value="Genomic_DNA"/>
</dbReference>
<evidence type="ECO:0000256" key="6">
    <source>
        <dbReference type="SAM" id="Phobius"/>
    </source>
</evidence>
<name>A0A1T4YJW8_9MICO</name>
<feature type="transmembrane region" description="Helical" evidence="6">
    <location>
        <begin position="27"/>
        <end position="60"/>
    </location>
</feature>
<dbReference type="RefSeq" id="WP_078715388.1">
    <property type="nucleotide sequence ID" value="NZ_FUYG01000011.1"/>
</dbReference>
<comment type="similarity">
    <text evidence="2">Belongs to the GtrA family.</text>
</comment>
<keyword evidence="3 6" id="KW-0812">Transmembrane</keyword>
<keyword evidence="5 6" id="KW-0472">Membrane</keyword>
<dbReference type="GO" id="GO:0000271">
    <property type="term" value="P:polysaccharide biosynthetic process"/>
    <property type="evidence" value="ECO:0007669"/>
    <property type="project" value="InterPro"/>
</dbReference>
<evidence type="ECO:0000256" key="3">
    <source>
        <dbReference type="ARBA" id="ARBA00022692"/>
    </source>
</evidence>
<reference evidence="9" key="1">
    <citation type="submission" date="2017-02" db="EMBL/GenBank/DDBJ databases">
        <authorList>
            <person name="Varghese N."/>
            <person name="Submissions S."/>
        </authorList>
    </citation>
    <scope>NUCLEOTIDE SEQUENCE [LARGE SCALE GENOMIC DNA]</scope>
    <source>
        <strain evidence="9">VKM Ac-2052</strain>
    </source>
</reference>
<evidence type="ECO:0000313" key="8">
    <source>
        <dbReference type="EMBL" id="SKB02124.1"/>
    </source>
</evidence>
<accession>A0A1T4YJW8</accession>
<dbReference type="InterPro" id="IPR051401">
    <property type="entry name" value="GtrA_CellWall_Glycosyl"/>
</dbReference>
<feature type="domain" description="GtrA/DPMS transmembrane" evidence="7">
    <location>
        <begin position="17"/>
        <end position="130"/>
    </location>
</feature>
<keyword evidence="4 6" id="KW-1133">Transmembrane helix</keyword>
<dbReference type="GO" id="GO:0005886">
    <property type="term" value="C:plasma membrane"/>
    <property type="evidence" value="ECO:0007669"/>
    <property type="project" value="TreeGrafter"/>
</dbReference>
<evidence type="ECO:0000256" key="2">
    <source>
        <dbReference type="ARBA" id="ARBA00009399"/>
    </source>
</evidence>
<dbReference type="PANTHER" id="PTHR38459:SF1">
    <property type="entry name" value="PROPHAGE BACTOPRENOL-LINKED GLUCOSE TRANSLOCASE HOMOLOG"/>
    <property type="match status" value="1"/>
</dbReference>
<protein>
    <submittedName>
        <fullName evidence="8">Putative flippase GtrA (Transmembrane translocase of bactoprenol-linked glucose)</fullName>
    </submittedName>
</protein>
<feature type="transmembrane region" description="Helical" evidence="6">
    <location>
        <begin position="81"/>
        <end position="102"/>
    </location>
</feature>
<dbReference type="Proteomes" id="UP000189735">
    <property type="component" value="Unassembled WGS sequence"/>
</dbReference>
<feature type="transmembrane region" description="Helical" evidence="6">
    <location>
        <begin position="108"/>
        <end position="129"/>
    </location>
</feature>